<dbReference type="GO" id="GO:0005524">
    <property type="term" value="F:ATP binding"/>
    <property type="evidence" value="ECO:0007669"/>
    <property type="project" value="UniProtKB-UniRule"/>
</dbReference>
<evidence type="ECO:0000256" key="5">
    <source>
        <dbReference type="ARBA" id="ARBA00022741"/>
    </source>
</evidence>
<evidence type="ECO:0000313" key="16">
    <source>
        <dbReference type="Proteomes" id="UP000005207"/>
    </source>
</evidence>
<keyword evidence="7 12" id="KW-0067">ATP-binding</keyword>
<dbReference type="PANTHER" id="PTHR11584">
    <property type="entry name" value="SERINE/THREONINE PROTEIN KINASE"/>
    <property type="match status" value="1"/>
</dbReference>
<feature type="region of interest" description="Disordered" evidence="13">
    <location>
        <begin position="614"/>
        <end position="701"/>
    </location>
</feature>
<feature type="region of interest" description="Disordered" evidence="13">
    <location>
        <begin position="892"/>
        <end position="926"/>
    </location>
</feature>
<feature type="region of interest" description="Disordered" evidence="13">
    <location>
        <begin position="297"/>
        <end position="361"/>
    </location>
</feature>
<feature type="region of interest" description="Disordered" evidence="13">
    <location>
        <begin position="967"/>
        <end position="987"/>
    </location>
</feature>
<feature type="compositionally biased region" description="Basic and acidic residues" evidence="13">
    <location>
        <begin position="976"/>
        <end position="987"/>
    </location>
</feature>
<dbReference type="SMART" id="SM00220">
    <property type="entry name" value="S_TKc"/>
    <property type="match status" value="1"/>
</dbReference>
<dbReference type="InParanoid" id="A0A669EFS3"/>
<evidence type="ECO:0000256" key="8">
    <source>
        <dbReference type="ARBA" id="ARBA00047899"/>
    </source>
</evidence>
<reference evidence="15" key="1">
    <citation type="submission" date="2025-08" db="UniProtKB">
        <authorList>
            <consortium name="Ensembl"/>
        </authorList>
    </citation>
    <scope>IDENTIFICATION</scope>
</reference>
<accession>A0A669EFS3</accession>
<dbReference type="Pfam" id="PF00069">
    <property type="entry name" value="Pkinase"/>
    <property type="match status" value="1"/>
</dbReference>
<evidence type="ECO:0000256" key="7">
    <source>
        <dbReference type="ARBA" id="ARBA00022840"/>
    </source>
</evidence>
<evidence type="ECO:0000259" key="14">
    <source>
        <dbReference type="PROSITE" id="PS50011"/>
    </source>
</evidence>
<dbReference type="Ensembl" id="ENSONIT00000041382.1">
    <property type="protein sequence ID" value="ENSONIP00000069897.1"/>
    <property type="gene ID" value="ENSONIG00000039678.1"/>
</dbReference>
<evidence type="ECO:0000256" key="1">
    <source>
        <dbReference type="ARBA" id="ARBA00008874"/>
    </source>
</evidence>
<name>A0A669EFS3_ORENI</name>
<evidence type="ECO:0000256" key="9">
    <source>
        <dbReference type="ARBA" id="ARBA00048679"/>
    </source>
</evidence>
<feature type="compositionally biased region" description="Basic and acidic residues" evidence="13">
    <location>
        <begin position="557"/>
        <end position="581"/>
    </location>
</feature>
<dbReference type="PROSITE" id="PS00108">
    <property type="entry name" value="PROTEIN_KINASE_ST"/>
    <property type="match status" value="1"/>
</dbReference>
<evidence type="ECO:0000256" key="12">
    <source>
        <dbReference type="PROSITE-ProRule" id="PRU10141"/>
    </source>
</evidence>
<evidence type="ECO:0000313" key="15">
    <source>
        <dbReference type="Ensembl" id="ENSONIP00000069897.1"/>
    </source>
</evidence>
<dbReference type="EC" id="2.7.11.1" evidence="2"/>
<dbReference type="InterPro" id="IPR000719">
    <property type="entry name" value="Prot_kinase_dom"/>
</dbReference>
<dbReference type="FunFam" id="1.10.510.10:FF:000331">
    <property type="entry name" value="Mitogen-activated protein kinase kinase kinase 19"/>
    <property type="match status" value="1"/>
</dbReference>
<feature type="domain" description="Protein kinase" evidence="14">
    <location>
        <begin position="1021"/>
        <end position="1285"/>
    </location>
</feature>
<organism evidence="15 16">
    <name type="scientific">Oreochromis niloticus</name>
    <name type="common">Nile tilapia</name>
    <name type="synonym">Tilapia nilotica</name>
    <dbReference type="NCBI Taxonomy" id="8128"/>
    <lineage>
        <taxon>Eukaryota</taxon>
        <taxon>Metazoa</taxon>
        <taxon>Chordata</taxon>
        <taxon>Craniata</taxon>
        <taxon>Vertebrata</taxon>
        <taxon>Euteleostomi</taxon>
        <taxon>Actinopterygii</taxon>
        <taxon>Neopterygii</taxon>
        <taxon>Teleostei</taxon>
        <taxon>Neoteleostei</taxon>
        <taxon>Acanthomorphata</taxon>
        <taxon>Ovalentaria</taxon>
        <taxon>Cichlomorphae</taxon>
        <taxon>Cichliformes</taxon>
        <taxon>Cichlidae</taxon>
        <taxon>African cichlids</taxon>
        <taxon>Pseudocrenilabrinae</taxon>
        <taxon>Oreochromini</taxon>
        <taxon>Oreochromis</taxon>
    </lineage>
</organism>
<dbReference type="SUPFAM" id="SSF56112">
    <property type="entry name" value="Protein kinase-like (PK-like)"/>
    <property type="match status" value="1"/>
</dbReference>
<evidence type="ECO:0000256" key="10">
    <source>
        <dbReference type="ARBA" id="ARBA00069016"/>
    </source>
</evidence>
<comment type="catalytic activity">
    <reaction evidence="9">
        <text>L-seryl-[protein] + ATP = O-phospho-L-seryl-[protein] + ADP + H(+)</text>
        <dbReference type="Rhea" id="RHEA:17989"/>
        <dbReference type="Rhea" id="RHEA-COMP:9863"/>
        <dbReference type="Rhea" id="RHEA-COMP:11604"/>
        <dbReference type="ChEBI" id="CHEBI:15378"/>
        <dbReference type="ChEBI" id="CHEBI:29999"/>
        <dbReference type="ChEBI" id="CHEBI:30616"/>
        <dbReference type="ChEBI" id="CHEBI:83421"/>
        <dbReference type="ChEBI" id="CHEBI:456216"/>
        <dbReference type="EC" id="2.7.11.1"/>
    </reaction>
</comment>
<feature type="region of interest" description="Disordered" evidence="13">
    <location>
        <begin position="165"/>
        <end position="232"/>
    </location>
</feature>
<dbReference type="Proteomes" id="UP000005207">
    <property type="component" value="Unplaced"/>
</dbReference>
<dbReference type="InterPro" id="IPR017441">
    <property type="entry name" value="Protein_kinase_ATP_BS"/>
</dbReference>
<feature type="compositionally biased region" description="Basic residues" evidence="13">
    <location>
        <begin position="766"/>
        <end position="776"/>
    </location>
</feature>
<keyword evidence="16" id="KW-1185">Reference proteome</keyword>
<evidence type="ECO:0000256" key="3">
    <source>
        <dbReference type="ARBA" id="ARBA00022527"/>
    </source>
</evidence>
<evidence type="ECO:0000256" key="4">
    <source>
        <dbReference type="ARBA" id="ARBA00022679"/>
    </source>
</evidence>
<keyword evidence="4" id="KW-0808">Transferase</keyword>
<dbReference type="PROSITE" id="PS00107">
    <property type="entry name" value="PROTEIN_KINASE_ATP"/>
    <property type="match status" value="1"/>
</dbReference>
<keyword evidence="3" id="KW-0723">Serine/threonine-protein kinase</keyword>
<dbReference type="GO" id="GO:0004674">
    <property type="term" value="F:protein serine/threonine kinase activity"/>
    <property type="evidence" value="ECO:0007669"/>
    <property type="project" value="UniProtKB-KW"/>
</dbReference>
<feature type="compositionally biased region" description="Polar residues" evidence="13">
    <location>
        <begin position="667"/>
        <end position="682"/>
    </location>
</feature>
<evidence type="ECO:0000256" key="6">
    <source>
        <dbReference type="ARBA" id="ARBA00022777"/>
    </source>
</evidence>
<feature type="binding site" evidence="12">
    <location>
        <position position="1049"/>
    </location>
    <ligand>
        <name>ATP</name>
        <dbReference type="ChEBI" id="CHEBI:30616"/>
    </ligand>
</feature>
<dbReference type="PROSITE" id="PS50011">
    <property type="entry name" value="PROTEIN_KINASE_DOM"/>
    <property type="match status" value="1"/>
</dbReference>
<dbReference type="GeneTree" id="ENSGT00940000160383"/>
<dbReference type="OMA" id="IHRSAHN"/>
<reference evidence="15" key="2">
    <citation type="submission" date="2025-09" db="UniProtKB">
        <authorList>
            <consortium name="Ensembl"/>
        </authorList>
    </citation>
    <scope>IDENTIFICATION</scope>
</reference>
<evidence type="ECO:0000256" key="2">
    <source>
        <dbReference type="ARBA" id="ARBA00012513"/>
    </source>
</evidence>
<comment type="similarity">
    <text evidence="1">Belongs to the protein kinase superfamily. STE Ser/Thr protein kinase family. STE20 subfamily.</text>
</comment>
<feature type="region of interest" description="Disordered" evidence="13">
    <location>
        <begin position="552"/>
        <end position="585"/>
    </location>
</feature>
<keyword evidence="5 12" id="KW-0547">Nucleotide-binding</keyword>
<gene>
    <name evidence="15" type="primary">MAP3K19</name>
</gene>
<protein>
    <recommendedName>
        <fullName evidence="10">Mitogen-activated protein kinase kinase kinase 19</fullName>
        <ecNumber evidence="2">2.7.11.1</ecNumber>
    </recommendedName>
    <alternativeName>
        <fullName evidence="11">SPS1/STE20-related protein kinase YSK4</fullName>
    </alternativeName>
</protein>
<dbReference type="Gene3D" id="1.10.510.10">
    <property type="entry name" value="Transferase(Phosphotransferase) domain 1"/>
    <property type="match status" value="1"/>
</dbReference>
<feature type="compositionally biased region" description="Low complexity" evidence="13">
    <location>
        <begin position="341"/>
        <end position="351"/>
    </location>
</feature>
<feature type="compositionally biased region" description="Polar residues" evidence="13">
    <location>
        <begin position="892"/>
        <end position="902"/>
    </location>
</feature>
<evidence type="ECO:0000256" key="11">
    <source>
        <dbReference type="ARBA" id="ARBA00080573"/>
    </source>
</evidence>
<feature type="compositionally biased region" description="Polar residues" evidence="13">
    <location>
        <begin position="326"/>
        <end position="338"/>
    </location>
</feature>
<proteinExistence type="inferred from homology"/>
<dbReference type="PANTHER" id="PTHR11584:SF369">
    <property type="entry name" value="MITOGEN-ACTIVATED PROTEIN KINASE KINASE KINASE 19-RELATED"/>
    <property type="match status" value="1"/>
</dbReference>
<feature type="region of interest" description="Disordered" evidence="13">
    <location>
        <begin position="751"/>
        <end position="803"/>
    </location>
</feature>
<dbReference type="InterPro" id="IPR011009">
    <property type="entry name" value="Kinase-like_dom_sf"/>
</dbReference>
<dbReference type="GO" id="GO:0035556">
    <property type="term" value="P:intracellular signal transduction"/>
    <property type="evidence" value="ECO:0007669"/>
    <property type="project" value="UniProtKB-ARBA"/>
</dbReference>
<dbReference type="InterPro" id="IPR008271">
    <property type="entry name" value="Ser/Thr_kinase_AS"/>
</dbReference>
<keyword evidence="6" id="KW-0418">Kinase</keyword>
<feature type="region of interest" description="Disordered" evidence="13">
    <location>
        <begin position="120"/>
        <end position="144"/>
    </location>
</feature>
<evidence type="ECO:0000256" key="13">
    <source>
        <dbReference type="SAM" id="MobiDB-lite"/>
    </source>
</evidence>
<comment type="catalytic activity">
    <reaction evidence="8">
        <text>L-threonyl-[protein] + ATP = O-phospho-L-threonyl-[protein] + ADP + H(+)</text>
        <dbReference type="Rhea" id="RHEA:46608"/>
        <dbReference type="Rhea" id="RHEA-COMP:11060"/>
        <dbReference type="Rhea" id="RHEA-COMP:11605"/>
        <dbReference type="ChEBI" id="CHEBI:15378"/>
        <dbReference type="ChEBI" id="CHEBI:30013"/>
        <dbReference type="ChEBI" id="CHEBI:30616"/>
        <dbReference type="ChEBI" id="CHEBI:61977"/>
        <dbReference type="ChEBI" id="CHEBI:456216"/>
        <dbReference type="EC" id="2.7.11.1"/>
    </reaction>
</comment>
<feature type="compositionally biased region" description="Polar residues" evidence="13">
    <location>
        <begin position="222"/>
        <end position="232"/>
    </location>
</feature>
<sequence length="1290" mass="142937">MNKYFKPKIKIAFFSFSFFNLSDPCTPTPGVWPQTGICRISAGRKKVDLFSLHFTTSFFSWFCVDAIPISQIRDLVSEFGDSDVELDIESFYPNQLIAASPTRTPTHQDHFLLYSHTREVPESPASPPLSDHHKDLSQDKGIPPCSQEAMETLIDIREAYQEAGRGGSRGVSLPSLHKSNNSRHRGHADHPLSSGLLRSPCQPIPPPHRRRRTRSVVAASPPSHSLLSVAEPSQLSQSAPSIMEPLLCPNTMMQARAHIQTRLGSHHTINEQKGLLPRTPKLLAPLDNRSRNGTALPVLKQHVPLKPISQSPLSTRTRLKRERLSWGSSCIDPSTTKAGSEESGSSSSHSSVDLEDEDADRDQDAYLTVSHDRMLELPKDASTTEADRTGKTALHFKVQSKISHVPLIRRSGRSRKEDLINHTSDLHNSAIALNITKECADSESSKVYDSAKNGDTLTQDKGILNNVIVFTSESKEEKNSVGNTSDPGTEIIHAVIFNANNDLNELRNVKQTEKTKYSCDEENQVDKKFVCSPVDETLNPSAAVGNVQVCTSPENIHQNDGDHKKDEKLTQEKEKRTDVNFELRTSNHTKQPFNILAHKDRSILSRNKSKSNLKYASLNTQVKDKTRKSPEQTGGREGIVTKAKSKTKSKGRSNSGTPSPRKKVIDYSQSKIIHPVTTQQHTQGRELRSAQQLRKPCVGETPRSKSAVDLITYKDMFRQIQSQSQEGPAIYEMFAGPVYEHLRVPHTCEKLNEKSPPQCAPPKKTQQGHKAKHRQLKSAPSKPKRSPAETTVFSAKSKAKPVLSRIKTPTTPVRKSIHKGRNNPQLDTEVVLNKGVNICQDKGESHLSTIEETFPTYDCETIKCDDNTLTTPKSSSHGADFSHTHKNIQDTTVSSLTGNQNRPLPEPVLSQHPHRPKMDTWTSSSSNSYTITPPVYQKFLDEAGDGPLTDDLLQCLAEELISLDERDASIGPLNPNKEKSNQESSMEDDRVMGLNMFSEIASRGSGTVLGSGLVLDDTITWRKGEVLGRGAYGTVYCGLTSQGQLIAVKQVILDSSDADAAKKEYSRLQGEVELLKTLRHINIVGFLGTSLQQHVVSIFMEYIPGGSIASIIHRFGPLPERVLALYTQQILEGVAYLHVNRVIHRDLKGNNVMLMPTGVIKLIDFGCARRLSCMHHTTCNSVDLLKSVHGTPYWMAPEIINETGYGRKSDIWSVGCTVFEMATGKPPLAHMDKMAALFYIGAQRGLMPSLPDSFSENAKDFVKICLTSDQKLRPSADQLLQHSFIPTNVT</sequence>